<evidence type="ECO:0000256" key="3">
    <source>
        <dbReference type="ARBA" id="ARBA00023315"/>
    </source>
</evidence>
<comment type="similarity">
    <text evidence="1">Belongs to the acetyltransferase family.</text>
</comment>
<dbReference type="InterPro" id="IPR000182">
    <property type="entry name" value="GNAT_dom"/>
</dbReference>
<keyword evidence="2 5" id="KW-0808">Transferase</keyword>
<dbReference type="Proteomes" id="UP000294914">
    <property type="component" value="Unassembled WGS sequence"/>
</dbReference>
<dbReference type="PANTHER" id="PTHR10545">
    <property type="entry name" value="DIAMINE N-ACETYLTRANSFERASE"/>
    <property type="match status" value="1"/>
</dbReference>
<evidence type="ECO:0000256" key="1">
    <source>
        <dbReference type="ARBA" id="ARBA00008694"/>
    </source>
</evidence>
<reference evidence="5 6" key="1">
    <citation type="submission" date="2019-03" db="EMBL/GenBank/DDBJ databases">
        <title>Genomic Encyclopedia of Type Strains, Phase IV (KMG-IV): sequencing the most valuable type-strain genomes for metagenomic binning, comparative biology and taxonomic classification.</title>
        <authorList>
            <person name="Goeker M."/>
        </authorList>
    </citation>
    <scope>NUCLEOTIDE SEQUENCE [LARGE SCALE GENOMIC DNA]</scope>
    <source>
        <strain evidence="5 6">DSM 16326</strain>
    </source>
</reference>
<dbReference type="AlphaFoldDB" id="A0A4R8INR2"/>
<protein>
    <submittedName>
        <fullName evidence="5">Acetyltransferase (GNAT) family protein</fullName>
    </submittedName>
</protein>
<evidence type="ECO:0000313" key="6">
    <source>
        <dbReference type="Proteomes" id="UP000294914"/>
    </source>
</evidence>
<dbReference type="RefSeq" id="WP_134081594.1">
    <property type="nucleotide sequence ID" value="NZ_SOQX01000002.1"/>
</dbReference>
<keyword evidence="6" id="KW-1185">Reference proteome</keyword>
<dbReference type="GO" id="GO:0008080">
    <property type="term" value="F:N-acetyltransferase activity"/>
    <property type="evidence" value="ECO:0007669"/>
    <property type="project" value="UniProtKB-ARBA"/>
</dbReference>
<dbReference type="Pfam" id="PF00583">
    <property type="entry name" value="Acetyltransf_1"/>
    <property type="match status" value="1"/>
</dbReference>
<evidence type="ECO:0000256" key="2">
    <source>
        <dbReference type="ARBA" id="ARBA00022679"/>
    </source>
</evidence>
<dbReference type="FunFam" id="3.40.630.30:FF:000064">
    <property type="entry name" value="GNAT family acetyltransferase"/>
    <property type="match status" value="1"/>
</dbReference>
<dbReference type="PROSITE" id="PS51186">
    <property type="entry name" value="GNAT"/>
    <property type="match status" value="1"/>
</dbReference>
<organism evidence="5 6">
    <name type="scientific">Thiohalophilus thiocyanatoxydans</name>
    <dbReference type="NCBI Taxonomy" id="381308"/>
    <lineage>
        <taxon>Bacteria</taxon>
        <taxon>Pseudomonadati</taxon>
        <taxon>Pseudomonadota</taxon>
        <taxon>Gammaproteobacteria</taxon>
        <taxon>Thiohalomonadales</taxon>
        <taxon>Thiohalophilaceae</taxon>
        <taxon>Thiohalophilus</taxon>
    </lineage>
</organism>
<dbReference type="OrthoDB" id="9805924at2"/>
<keyword evidence="3" id="KW-0012">Acyltransferase</keyword>
<evidence type="ECO:0000259" key="4">
    <source>
        <dbReference type="PROSITE" id="PS51186"/>
    </source>
</evidence>
<gene>
    <name evidence="5" type="ORF">EDC23_0906</name>
</gene>
<evidence type="ECO:0000313" key="5">
    <source>
        <dbReference type="EMBL" id="TDY02531.1"/>
    </source>
</evidence>
<dbReference type="PANTHER" id="PTHR10545:SF29">
    <property type="entry name" value="GH14572P-RELATED"/>
    <property type="match status" value="1"/>
</dbReference>
<dbReference type="InterPro" id="IPR016181">
    <property type="entry name" value="Acyl_CoA_acyltransferase"/>
</dbReference>
<name>A0A4R8INR2_9GAMM</name>
<comment type="caution">
    <text evidence="5">The sequence shown here is derived from an EMBL/GenBank/DDBJ whole genome shotgun (WGS) entry which is preliminary data.</text>
</comment>
<dbReference type="CDD" id="cd04301">
    <property type="entry name" value="NAT_SF"/>
    <property type="match status" value="1"/>
</dbReference>
<proteinExistence type="inferred from homology"/>
<sequence>MRHSSDIQIIEAGPQHIPVIHAMIDALAAHLQLGHERVATEQDLHNALFGPQPQAEVILAYVDEAATGFALFYNNYSTFRGRCGLHLEDLYVEPTWRAHGIGKRLLSHLAWLTLQRGCSRLEWWVLGEDEKAIAFYEALGATAKEEWQIFRLRGEPLQALADTSLH</sequence>
<dbReference type="EMBL" id="SOQX01000002">
    <property type="protein sequence ID" value="TDY02531.1"/>
    <property type="molecule type" value="Genomic_DNA"/>
</dbReference>
<feature type="domain" description="N-acetyltransferase" evidence="4">
    <location>
        <begin position="7"/>
        <end position="162"/>
    </location>
</feature>
<accession>A0A4R8INR2</accession>
<dbReference type="InterPro" id="IPR051016">
    <property type="entry name" value="Diverse_Substrate_AcTransf"/>
</dbReference>
<dbReference type="SUPFAM" id="SSF55729">
    <property type="entry name" value="Acyl-CoA N-acyltransferases (Nat)"/>
    <property type="match status" value="1"/>
</dbReference>
<dbReference type="Gene3D" id="3.40.630.30">
    <property type="match status" value="1"/>
</dbReference>